<sequence length="250" mass="27631">NKYEILEYLLSKSIPSMSVVWLREIKCLLDSPHDIYNNPHNAVLINEQDKDGNTPLHVACQDGEHNMVSLLLKASLSNNNLLITNKKGQTPLHLAAASGHKDTTEALLFSVTGSSTHHDLLTATDNEGSTVLHVACSNGHIDVFRYLSSIYPQGVNVMDNRGRGLLHAACEGGDIGIVRTLIETHGLDSLAEDEDGITCLHLLAKRKKALIYTSIWNQTLPPIQYLKTSLVVLLFIMLLVLIIFVWYVIS</sequence>
<dbReference type="InterPro" id="IPR002110">
    <property type="entry name" value="Ankyrin_rpt"/>
</dbReference>
<reference evidence="5" key="1">
    <citation type="submission" date="2017-05" db="UniProtKB">
        <authorList>
            <consortium name="EnsemblMetazoa"/>
        </authorList>
    </citation>
    <scope>IDENTIFICATION</scope>
</reference>
<feature type="transmembrane region" description="Helical" evidence="4">
    <location>
        <begin position="230"/>
        <end position="249"/>
    </location>
</feature>
<keyword evidence="4" id="KW-0812">Transmembrane</keyword>
<evidence type="ECO:0000313" key="5">
    <source>
        <dbReference type="EnsemblMetazoa" id="Aqu2.1.17252_001"/>
    </source>
</evidence>
<dbReference type="STRING" id="400682.A0A1X7TQC5"/>
<keyword evidence="2 3" id="KW-0040">ANK repeat</keyword>
<proteinExistence type="predicted"/>
<feature type="repeat" description="ANK" evidence="3">
    <location>
        <begin position="51"/>
        <end position="73"/>
    </location>
</feature>
<evidence type="ECO:0000256" key="3">
    <source>
        <dbReference type="PROSITE-ProRule" id="PRU00023"/>
    </source>
</evidence>
<dbReference type="PROSITE" id="PS50297">
    <property type="entry name" value="ANK_REP_REGION"/>
    <property type="match status" value="3"/>
</dbReference>
<dbReference type="PROSITE" id="PS50088">
    <property type="entry name" value="ANK_REPEAT"/>
    <property type="match status" value="3"/>
</dbReference>
<organism evidence="5">
    <name type="scientific">Amphimedon queenslandica</name>
    <name type="common">Sponge</name>
    <dbReference type="NCBI Taxonomy" id="400682"/>
    <lineage>
        <taxon>Eukaryota</taxon>
        <taxon>Metazoa</taxon>
        <taxon>Porifera</taxon>
        <taxon>Demospongiae</taxon>
        <taxon>Heteroscleromorpha</taxon>
        <taxon>Haplosclerida</taxon>
        <taxon>Niphatidae</taxon>
        <taxon>Amphimedon</taxon>
    </lineage>
</organism>
<keyword evidence="4" id="KW-1133">Transmembrane helix</keyword>
<feature type="repeat" description="ANK" evidence="3">
    <location>
        <begin position="127"/>
        <end position="147"/>
    </location>
</feature>
<dbReference type="PANTHER" id="PTHR24166:SF48">
    <property type="entry name" value="PROTEIN VAPYRIN"/>
    <property type="match status" value="1"/>
</dbReference>
<dbReference type="SMART" id="SM00248">
    <property type="entry name" value="ANK"/>
    <property type="match status" value="4"/>
</dbReference>
<dbReference type="InParanoid" id="A0A1X7TQC5"/>
<dbReference type="AlphaFoldDB" id="A0A1X7TQC5"/>
<feature type="repeat" description="ANK" evidence="3">
    <location>
        <begin position="87"/>
        <end position="108"/>
    </location>
</feature>
<evidence type="ECO:0000256" key="4">
    <source>
        <dbReference type="SAM" id="Phobius"/>
    </source>
</evidence>
<keyword evidence="4" id="KW-0472">Membrane</keyword>
<evidence type="ECO:0000256" key="1">
    <source>
        <dbReference type="ARBA" id="ARBA00022737"/>
    </source>
</evidence>
<dbReference type="Gene3D" id="1.25.40.20">
    <property type="entry name" value="Ankyrin repeat-containing domain"/>
    <property type="match status" value="2"/>
</dbReference>
<dbReference type="PANTHER" id="PTHR24166">
    <property type="entry name" value="ROLLING PEBBLES, ISOFORM B"/>
    <property type="match status" value="1"/>
</dbReference>
<accession>A0A1X7TQC5</accession>
<dbReference type="SUPFAM" id="SSF48403">
    <property type="entry name" value="Ankyrin repeat"/>
    <property type="match status" value="1"/>
</dbReference>
<evidence type="ECO:0000256" key="2">
    <source>
        <dbReference type="ARBA" id="ARBA00023043"/>
    </source>
</evidence>
<dbReference type="InterPro" id="IPR036770">
    <property type="entry name" value="Ankyrin_rpt-contain_sf"/>
</dbReference>
<dbReference type="InterPro" id="IPR050889">
    <property type="entry name" value="Dendritic_Spine_Reg/Scaffold"/>
</dbReference>
<dbReference type="EnsemblMetazoa" id="Aqu2.1.17252_001">
    <property type="protein sequence ID" value="Aqu2.1.17252_001"/>
    <property type="gene ID" value="Aqu2.1.17252"/>
</dbReference>
<keyword evidence="1" id="KW-0677">Repeat</keyword>
<dbReference type="Pfam" id="PF12796">
    <property type="entry name" value="Ank_2"/>
    <property type="match status" value="2"/>
</dbReference>
<protein>
    <submittedName>
        <fullName evidence="5">Uncharacterized protein</fullName>
    </submittedName>
</protein>
<name>A0A1X7TQC5_AMPQE</name>